<evidence type="ECO:0000313" key="2">
    <source>
        <dbReference type="Proteomes" id="UP001163223"/>
    </source>
</evidence>
<reference evidence="1" key="1">
    <citation type="submission" date="2022-11" db="EMBL/GenBank/DDBJ databases">
        <title>beta-Carotene-producing bacterium, Jeongeuplla avenae sp. nov., alleviates the salt stress of Arabidopsis seedlings.</title>
        <authorList>
            <person name="Jiang L."/>
            <person name="Lee J."/>
        </authorList>
    </citation>
    <scope>NUCLEOTIDE SEQUENCE</scope>
    <source>
        <strain evidence="1">DY_R2A_6</strain>
    </source>
</reference>
<sequence>MTTPHNIADDYLDVWNEADLAERDRWLKTWHPDVRYRDPLMQSDGRDGVAAMIEGARRQFPGLTFHLRGAPDGHGPFVRFSWTLGPEAGPAVAGGTDIVRLDGDERVAEVIGFLDEAVS</sequence>
<keyword evidence="2" id="KW-1185">Reference proteome</keyword>
<accession>A0ACD4NH28</accession>
<dbReference type="EMBL" id="CP113520">
    <property type="protein sequence ID" value="WAJ26106.1"/>
    <property type="molecule type" value="Genomic_DNA"/>
</dbReference>
<name>A0ACD4NH28_9HYPH</name>
<organism evidence="1 2">
    <name type="scientific">Antarcticirhabdus aurantiaca</name>
    <dbReference type="NCBI Taxonomy" id="2606717"/>
    <lineage>
        <taxon>Bacteria</taxon>
        <taxon>Pseudomonadati</taxon>
        <taxon>Pseudomonadota</taxon>
        <taxon>Alphaproteobacteria</taxon>
        <taxon>Hyphomicrobiales</taxon>
        <taxon>Aurantimonadaceae</taxon>
        <taxon>Antarcticirhabdus</taxon>
    </lineage>
</organism>
<dbReference type="Proteomes" id="UP001163223">
    <property type="component" value="Chromosome"/>
</dbReference>
<gene>
    <name evidence="1" type="ORF">OXU80_14385</name>
</gene>
<evidence type="ECO:0000313" key="1">
    <source>
        <dbReference type="EMBL" id="WAJ26106.1"/>
    </source>
</evidence>
<proteinExistence type="predicted"/>
<protein>
    <submittedName>
        <fullName evidence="1">Nuclear transport factor 2 family protein</fullName>
    </submittedName>
</protein>